<dbReference type="AlphaFoldDB" id="K3ZC32"/>
<dbReference type="InParanoid" id="K3ZC32"/>
<dbReference type="Gramene" id="KQL14002">
    <property type="protein sequence ID" value="KQL14002"/>
    <property type="gene ID" value="SETIT_024105mg"/>
</dbReference>
<dbReference type="Proteomes" id="UP000004995">
    <property type="component" value="Unassembled WGS sequence"/>
</dbReference>
<keyword evidence="2" id="KW-1185">Reference proteome</keyword>
<organism evidence="1 2">
    <name type="scientific">Setaria italica</name>
    <name type="common">Foxtail millet</name>
    <name type="synonym">Panicum italicum</name>
    <dbReference type="NCBI Taxonomy" id="4555"/>
    <lineage>
        <taxon>Eukaryota</taxon>
        <taxon>Viridiplantae</taxon>
        <taxon>Streptophyta</taxon>
        <taxon>Embryophyta</taxon>
        <taxon>Tracheophyta</taxon>
        <taxon>Spermatophyta</taxon>
        <taxon>Magnoliopsida</taxon>
        <taxon>Liliopsida</taxon>
        <taxon>Poales</taxon>
        <taxon>Poaceae</taxon>
        <taxon>PACMAD clade</taxon>
        <taxon>Panicoideae</taxon>
        <taxon>Panicodae</taxon>
        <taxon>Paniceae</taxon>
        <taxon>Cenchrinae</taxon>
        <taxon>Setaria</taxon>
    </lineage>
</organism>
<proteinExistence type="predicted"/>
<name>K3ZC32_SETIT</name>
<accession>K3ZC32</accession>
<reference evidence="2" key="1">
    <citation type="journal article" date="2012" name="Nat. Biotechnol.">
        <title>Reference genome sequence of the model plant Setaria.</title>
        <authorList>
            <person name="Bennetzen J.L."/>
            <person name="Schmutz J."/>
            <person name="Wang H."/>
            <person name="Percifield R."/>
            <person name="Hawkins J."/>
            <person name="Pontaroli A.C."/>
            <person name="Estep M."/>
            <person name="Feng L."/>
            <person name="Vaughn J.N."/>
            <person name="Grimwood J."/>
            <person name="Jenkins J."/>
            <person name="Barry K."/>
            <person name="Lindquist E."/>
            <person name="Hellsten U."/>
            <person name="Deshpande S."/>
            <person name="Wang X."/>
            <person name="Wu X."/>
            <person name="Mitros T."/>
            <person name="Triplett J."/>
            <person name="Yang X."/>
            <person name="Ye C.Y."/>
            <person name="Mauro-Herrera M."/>
            <person name="Wang L."/>
            <person name="Li P."/>
            <person name="Sharma M."/>
            <person name="Sharma R."/>
            <person name="Ronald P.C."/>
            <person name="Panaud O."/>
            <person name="Kellogg E.A."/>
            <person name="Brutnell T.P."/>
            <person name="Doust A.N."/>
            <person name="Tuskan G.A."/>
            <person name="Rokhsar D."/>
            <person name="Devos K.M."/>
        </authorList>
    </citation>
    <scope>NUCLEOTIDE SEQUENCE [LARGE SCALE GENOMIC DNA]</scope>
    <source>
        <strain evidence="2">cv. Yugu1</strain>
    </source>
</reference>
<dbReference type="EnsemblPlants" id="KQL14002">
    <property type="protein sequence ID" value="KQL14002"/>
    <property type="gene ID" value="SETIT_024105mg"/>
</dbReference>
<dbReference type="OMA" id="YYYCTDA"/>
<dbReference type="EMBL" id="AGNK02001502">
    <property type="status" value="NOT_ANNOTATED_CDS"/>
    <property type="molecule type" value="Genomic_DNA"/>
</dbReference>
<sequence>MRVQSCRVCWACEVRVHSVGRLSSVAVELAYGEMPRIIPEKIRTITKEEAHGLMRSILAGLWPGLRHQGVALKQLLGYVYYYYYCTDATSC</sequence>
<evidence type="ECO:0000313" key="1">
    <source>
        <dbReference type="EnsemblPlants" id="KQL14002"/>
    </source>
</evidence>
<reference evidence="1" key="2">
    <citation type="submission" date="2018-08" db="UniProtKB">
        <authorList>
            <consortium name="EnsemblPlants"/>
        </authorList>
    </citation>
    <scope>IDENTIFICATION</scope>
    <source>
        <strain evidence="1">Yugu1</strain>
    </source>
</reference>
<evidence type="ECO:0000313" key="2">
    <source>
        <dbReference type="Proteomes" id="UP000004995"/>
    </source>
</evidence>
<dbReference type="HOGENOM" id="CLU_2431165_0_0_1"/>
<protein>
    <submittedName>
        <fullName evidence="1">Uncharacterized protein</fullName>
    </submittedName>
</protein>